<accession>A0A066VNI3</accession>
<gene>
    <name evidence="1" type="ORF">K437DRAFT_152863</name>
</gene>
<evidence type="ECO:0000313" key="2">
    <source>
        <dbReference type="Proteomes" id="UP000027361"/>
    </source>
</evidence>
<protein>
    <submittedName>
        <fullName evidence="1">Uncharacterized protein</fullName>
    </submittedName>
</protein>
<dbReference type="GeneID" id="25261659"/>
<reference evidence="1 2" key="1">
    <citation type="submission" date="2014-05" db="EMBL/GenBank/DDBJ databases">
        <title>Draft genome sequence of a rare smut relative, Tilletiaria anomala UBC 951.</title>
        <authorList>
            <consortium name="DOE Joint Genome Institute"/>
            <person name="Toome M."/>
            <person name="Kuo A."/>
            <person name="Henrissat B."/>
            <person name="Lipzen A."/>
            <person name="Tritt A."/>
            <person name="Yoshinaga Y."/>
            <person name="Zane M."/>
            <person name="Barry K."/>
            <person name="Grigoriev I.V."/>
            <person name="Spatafora J.W."/>
            <person name="Aimea M.C."/>
        </authorList>
    </citation>
    <scope>NUCLEOTIDE SEQUENCE [LARGE SCALE GENOMIC DNA]</scope>
    <source>
        <strain evidence="1 2">UBC 951</strain>
    </source>
</reference>
<name>A0A066VNI3_TILAU</name>
<dbReference type="AlphaFoldDB" id="A0A066VNI3"/>
<evidence type="ECO:0000313" key="1">
    <source>
        <dbReference type="EMBL" id="KDN43302.1"/>
    </source>
</evidence>
<dbReference type="RefSeq" id="XP_013242321.1">
    <property type="nucleotide sequence ID" value="XM_013386867.1"/>
</dbReference>
<proteinExistence type="predicted"/>
<dbReference type="Proteomes" id="UP000027361">
    <property type="component" value="Unassembled WGS sequence"/>
</dbReference>
<sequence length="208" mass="22681">MATGTVKRRTMHLYLQGSCKGFRKVYCAYNAMLGEAKNLISHGSQLTHALSVLLTCYQGERLRVSMASLSNNAKSAGYSVSLLLPDEQAHASPTQSWFLPTPSPCLSDDDRNTAVPLCLPKRSRSSTRSKWFSGGRSESIVEFHLTTSPRSRSPSPALQAPLAYETYRSDHTSGNTTRGEECDGISKTVADVNCGTSMMECQRCEASS</sequence>
<dbReference type="InParanoid" id="A0A066VNI3"/>
<dbReference type="HOGENOM" id="CLU_1321708_0_0_1"/>
<keyword evidence="2" id="KW-1185">Reference proteome</keyword>
<dbReference type="EMBL" id="JMSN01000062">
    <property type="protein sequence ID" value="KDN43302.1"/>
    <property type="molecule type" value="Genomic_DNA"/>
</dbReference>
<comment type="caution">
    <text evidence="1">The sequence shown here is derived from an EMBL/GenBank/DDBJ whole genome shotgun (WGS) entry which is preliminary data.</text>
</comment>
<organism evidence="1 2">
    <name type="scientific">Tilletiaria anomala (strain ATCC 24038 / CBS 436.72 / UBC 951)</name>
    <dbReference type="NCBI Taxonomy" id="1037660"/>
    <lineage>
        <taxon>Eukaryota</taxon>
        <taxon>Fungi</taxon>
        <taxon>Dikarya</taxon>
        <taxon>Basidiomycota</taxon>
        <taxon>Ustilaginomycotina</taxon>
        <taxon>Exobasidiomycetes</taxon>
        <taxon>Georgefischeriales</taxon>
        <taxon>Tilletiariaceae</taxon>
        <taxon>Tilletiaria</taxon>
    </lineage>
</organism>